<sequence length="74" mass="8343">MRLIVNAPMASDMIINLLTEYRENDVEFQFVKKTGLRLEFEVSNIEGPAACSLVNTLIKSTETGKVLYFTVETV</sequence>
<name>A0ACD1ABM4_9FIRM</name>
<keyword evidence="2" id="KW-1185">Reference proteome</keyword>
<reference evidence="1" key="1">
    <citation type="submission" date="2019-08" db="EMBL/GenBank/DDBJ databases">
        <title>Genome sequence of Clostridiales bacterium MT110.</title>
        <authorList>
            <person name="Cao J."/>
        </authorList>
    </citation>
    <scope>NUCLEOTIDE SEQUENCE</scope>
    <source>
        <strain evidence="1">MT110</strain>
    </source>
</reference>
<evidence type="ECO:0000313" key="2">
    <source>
        <dbReference type="Proteomes" id="UP000594014"/>
    </source>
</evidence>
<dbReference type="EMBL" id="CP042469">
    <property type="protein sequence ID" value="QOX63769.1"/>
    <property type="molecule type" value="Genomic_DNA"/>
</dbReference>
<evidence type="ECO:0000313" key="1">
    <source>
        <dbReference type="EMBL" id="QOX63769.1"/>
    </source>
</evidence>
<dbReference type="Proteomes" id="UP000594014">
    <property type="component" value="Chromosome"/>
</dbReference>
<accession>A0ACD1ABM4</accession>
<protein>
    <submittedName>
        <fullName evidence="1">Uncharacterized protein</fullName>
    </submittedName>
</protein>
<organism evidence="1 2">
    <name type="scientific">Anoxybacterium hadale</name>
    <dbReference type="NCBI Taxonomy" id="3408580"/>
    <lineage>
        <taxon>Bacteria</taxon>
        <taxon>Bacillati</taxon>
        <taxon>Bacillota</taxon>
        <taxon>Clostridia</taxon>
        <taxon>Peptostreptococcales</taxon>
        <taxon>Anaerovoracaceae</taxon>
        <taxon>Anoxybacterium</taxon>
    </lineage>
</organism>
<gene>
    <name evidence="1" type="ORF">FRZ06_10630</name>
</gene>
<proteinExistence type="predicted"/>